<dbReference type="PROSITE" id="PS50883">
    <property type="entry name" value="EAL"/>
    <property type="match status" value="1"/>
</dbReference>
<dbReference type="CDD" id="cd01949">
    <property type="entry name" value="GGDEF"/>
    <property type="match status" value="1"/>
</dbReference>
<dbReference type="PANTHER" id="PTHR33121">
    <property type="entry name" value="CYCLIC DI-GMP PHOSPHODIESTERASE PDEF"/>
    <property type="match status" value="1"/>
</dbReference>
<dbReference type="CDD" id="cd01948">
    <property type="entry name" value="EAL"/>
    <property type="match status" value="1"/>
</dbReference>
<dbReference type="InterPro" id="IPR043128">
    <property type="entry name" value="Rev_trsase/Diguanyl_cyclase"/>
</dbReference>
<proteinExistence type="predicted"/>
<dbReference type="Pfam" id="PF00990">
    <property type="entry name" value="GGDEF"/>
    <property type="match status" value="1"/>
</dbReference>
<evidence type="ECO:0000313" key="3">
    <source>
        <dbReference type="EMBL" id="MBP1889662.1"/>
    </source>
</evidence>
<reference evidence="3 4" key="1">
    <citation type="submission" date="2021-03" db="EMBL/GenBank/DDBJ databases">
        <title>Genomic Encyclopedia of Type Strains, Phase IV (KMG-IV): sequencing the most valuable type-strain genomes for metagenomic binning, comparative biology and taxonomic classification.</title>
        <authorList>
            <person name="Goeker M."/>
        </authorList>
    </citation>
    <scope>NUCLEOTIDE SEQUENCE [LARGE SCALE GENOMIC DNA]</scope>
    <source>
        <strain evidence="3 4">DSM 3984</strain>
    </source>
</reference>
<name>A0ABS4F084_9CLOT</name>
<dbReference type="SUPFAM" id="SSF141868">
    <property type="entry name" value="EAL domain-like"/>
    <property type="match status" value="1"/>
</dbReference>
<dbReference type="RefSeq" id="WP_209796518.1">
    <property type="nucleotide sequence ID" value="NZ_JAGGJZ010000003.1"/>
</dbReference>
<feature type="domain" description="GGDEF" evidence="2">
    <location>
        <begin position="57"/>
        <end position="189"/>
    </location>
</feature>
<dbReference type="SUPFAM" id="SSF55073">
    <property type="entry name" value="Nucleotide cyclase"/>
    <property type="match status" value="1"/>
</dbReference>
<sequence>MTNEKLVINNFKKGISQYIKQEKTIEDLLYKDQLTNLYNRKYTSRICDLLKNDININNLVIFILDLDELKNINNSFGNYIGDLVIKRVSDILSDVCKCKYIARIDGDEFIIIYENLKDIKTIETISEKILSNLNKISINSIDLYSVSASIGIAIDNYNKKNIDRLLMKANLALYKAKCLGKNTSVIFTPKLEEEIKLNTVIINDLMNDIKNNKNVSMNYQPKYTCDKKLVSFESLFRWNNKKYSNIPIYNIINLIEKTIYFDDFNNYVIKESLCFAKKINENRKNIITVSINISARQLMKDNFINGFLDMIKKYNIPNNIIGIELTETVLLNNSKKTNENLQKLKDLGILIYLDDFGTGYSSLNYLISLPLSLVKIDKYFIWQTDKGNKYIEILDCIVKICHTLNLPVVAEGVETVKQLELLKKLNVDYIQGYLFSKPLTENNAYKLVLEN</sequence>
<dbReference type="InterPro" id="IPR000160">
    <property type="entry name" value="GGDEF_dom"/>
</dbReference>
<dbReference type="InterPro" id="IPR050706">
    <property type="entry name" value="Cyclic-di-GMP_PDE-like"/>
</dbReference>
<comment type="caution">
    <text evidence="3">The sequence shown here is derived from an EMBL/GenBank/DDBJ whole genome shotgun (WGS) entry which is preliminary data.</text>
</comment>
<dbReference type="Pfam" id="PF00563">
    <property type="entry name" value="EAL"/>
    <property type="match status" value="1"/>
</dbReference>
<evidence type="ECO:0000259" key="1">
    <source>
        <dbReference type="PROSITE" id="PS50883"/>
    </source>
</evidence>
<dbReference type="InterPro" id="IPR029787">
    <property type="entry name" value="Nucleotide_cyclase"/>
</dbReference>
<dbReference type="EMBL" id="JAGGJZ010000003">
    <property type="protein sequence ID" value="MBP1889662.1"/>
    <property type="molecule type" value="Genomic_DNA"/>
</dbReference>
<dbReference type="PROSITE" id="PS50887">
    <property type="entry name" value="GGDEF"/>
    <property type="match status" value="1"/>
</dbReference>
<accession>A0ABS4F084</accession>
<dbReference type="Gene3D" id="3.20.20.450">
    <property type="entry name" value="EAL domain"/>
    <property type="match status" value="1"/>
</dbReference>
<keyword evidence="4" id="KW-1185">Reference proteome</keyword>
<gene>
    <name evidence="3" type="ORF">J2Z53_001245</name>
</gene>
<dbReference type="InterPro" id="IPR001633">
    <property type="entry name" value="EAL_dom"/>
</dbReference>
<dbReference type="NCBIfam" id="TIGR00254">
    <property type="entry name" value="GGDEF"/>
    <property type="match status" value="1"/>
</dbReference>
<dbReference type="SMART" id="SM00267">
    <property type="entry name" value="GGDEF"/>
    <property type="match status" value="1"/>
</dbReference>
<dbReference type="SMART" id="SM00052">
    <property type="entry name" value="EAL"/>
    <property type="match status" value="1"/>
</dbReference>
<evidence type="ECO:0000259" key="2">
    <source>
        <dbReference type="PROSITE" id="PS50887"/>
    </source>
</evidence>
<dbReference type="PANTHER" id="PTHR33121:SF70">
    <property type="entry name" value="SIGNALING PROTEIN YKOW"/>
    <property type="match status" value="1"/>
</dbReference>
<feature type="domain" description="EAL" evidence="1">
    <location>
        <begin position="198"/>
        <end position="451"/>
    </location>
</feature>
<protein>
    <submittedName>
        <fullName evidence="3">Diguanylate cyclase (GGDEF)-like protein</fullName>
    </submittedName>
</protein>
<evidence type="ECO:0000313" key="4">
    <source>
        <dbReference type="Proteomes" id="UP000783390"/>
    </source>
</evidence>
<dbReference type="Proteomes" id="UP000783390">
    <property type="component" value="Unassembled WGS sequence"/>
</dbReference>
<dbReference type="Gene3D" id="3.30.70.270">
    <property type="match status" value="1"/>
</dbReference>
<organism evidence="3 4">
    <name type="scientific">Clostridium moniliforme</name>
    <dbReference type="NCBI Taxonomy" id="39489"/>
    <lineage>
        <taxon>Bacteria</taxon>
        <taxon>Bacillati</taxon>
        <taxon>Bacillota</taxon>
        <taxon>Clostridia</taxon>
        <taxon>Eubacteriales</taxon>
        <taxon>Clostridiaceae</taxon>
        <taxon>Clostridium</taxon>
    </lineage>
</organism>
<dbReference type="InterPro" id="IPR035919">
    <property type="entry name" value="EAL_sf"/>
</dbReference>